<evidence type="ECO:0000256" key="1">
    <source>
        <dbReference type="SAM" id="MobiDB-lite"/>
    </source>
</evidence>
<evidence type="ECO:0000256" key="2">
    <source>
        <dbReference type="SAM" id="Phobius"/>
    </source>
</evidence>
<protein>
    <submittedName>
        <fullName evidence="3">Uncharacterized protein</fullName>
    </submittedName>
</protein>
<accession>A0A1Y0IBD2</accession>
<evidence type="ECO:0000313" key="4">
    <source>
        <dbReference type="Proteomes" id="UP000196027"/>
    </source>
</evidence>
<proteinExistence type="predicted"/>
<keyword evidence="2" id="KW-0812">Transmembrane</keyword>
<organism evidence="3 4">
    <name type="scientific">Oleiphilus messinensis</name>
    <dbReference type="NCBI Taxonomy" id="141451"/>
    <lineage>
        <taxon>Bacteria</taxon>
        <taxon>Pseudomonadati</taxon>
        <taxon>Pseudomonadota</taxon>
        <taxon>Gammaproteobacteria</taxon>
        <taxon>Oceanospirillales</taxon>
        <taxon>Oleiphilaceae</taxon>
        <taxon>Oleiphilus</taxon>
    </lineage>
</organism>
<sequence length="259" mass="29832">MMYWIGLGFLGIVFIAAIIFSSIAYKRQQALYLKRSQIRQHKRTLEELNELQHTLLRVDPEMELVQLIQMKAVQIHQKITQIDPGATVYADELKNQSERLKQYQEKKKNPDANYALNNDNDIEITNLHLNGIFKMLVKAKKSGNLPEGRFKHFAGHLQNLKLNIEVSSHRHQAERYLAENDRVMAQTHLKLAREALRSTKLDFPEKAEQIRELTTNIKQVMAGYIGEQNKPKSNDTTAPSNTTPAQEKVAETEGLKKKF</sequence>
<feature type="region of interest" description="Disordered" evidence="1">
    <location>
        <begin position="225"/>
        <end position="259"/>
    </location>
</feature>
<gene>
    <name evidence="3" type="ORF">OLMES_3441</name>
</gene>
<dbReference type="EMBL" id="CP021425">
    <property type="protein sequence ID" value="ARU57479.1"/>
    <property type="molecule type" value="Genomic_DNA"/>
</dbReference>
<evidence type="ECO:0000313" key="3">
    <source>
        <dbReference type="EMBL" id="ARU57479.1"/>
    </source>
</evidence>
<name>A0A1Y0IBD2_9GAMM</name>
<feature type="compositionally biased region" description="Basic and acidic residues" evidence="1">
    <location>
        <begin position="248"/>
        <end position="259"/>
    </location>
</feature>
<dbReference type="KEGG" id="ome:OLMES_3441"/>
<dbReference type="Proteomes" id="UP000196027">
    <property type="component" value="Chromosome"/>
</dbReference>
<reference evidence="3 4" key="1">
    <citation type="submission" date="2017-05" db="EMBL/GenBank/DDBJ databases">
        <title>Genomic insights into alkan degradation activity of Oleiphilus messinensis.</title>
        <authorList>
            <person name="Kozyavkin S.A."/>
            <person name="Slesarev A.I."/>
            <person name="Golyshin P.N."/>
            <person name="Korzhenkov A."/>
            <person name="Golyshina O.N."/>
            <person name="Toshchakov S.V."/>
        </authorList>
    </citation>
    <scope>NUCLEOTIDE SEQUENCE [LARGE SCALE GENOMIC DNA]</scope>
    <source>
        <strain evidence="3 4">ME102</strain>
    </source>
</reference>
<dbReference type="RefSeq" id="WP_087462375.1">
    <property type="nucleotide sequence ID" value="NZ_CP021425.1"/>
</dbReference>
<keyword evidence="4" id="KW-1185">Reference proteome</keyword>
<keyword evidence="2" id="KW-0472">Membrane</keyword>
<feature type="transmembrane region" description="Helical" evidence="2">
    <location>
        <begin position="6"/>
        <end position="25"/>
    </location>
</feature>
<dbReference type="AlphaFoldDB" id="A0A1Y0IBD2"/>
<keyword evidence="2" id="KW-1133">Transmembrane helix</keyword>
<feature type="compositionally biased region" description="Polar residues" evidence="1">
    <location>
        <begin position="234"/>
        <end position="245"/>
    </location>
</feature>